<dbReference type="AlphaFoldDB" id="X8DD78"/>
<proteinExistence type="predicted"/>
<accession>X8DD78</accession>
<gene>
    <name evidence="1" type="ORF">I553_10747</name>
</gene>
<name>X8DD78_MYCXE</name>
<sequence>MRARIGADVGEDQVAGIGIWCGPAGLELLGQCGRVGLAGGGGDQVGDEPRRCGYGVVRVVGVVARVGAYRVLGRGGQLRPVRVGSGAAGGGGGQRG</sequence>
<reference evidence="1" key="1">
    <citation type="submission" date="2014-01" db="EMBL/GenBank/DDBJ databases">
        <authorList>
            <person name="Brown-Elliot B."/>
            <person name="Wallace R."/>
            <person name="Lenaerts A."/>
            <person name="Ordway D."/>
            <person name="DeGroote M.A."/>
            <person name="Parker T."/>
            <person name="Sizemore C."/>
            <person name="Tallon L.J."/>
            <person name="Sadzewicz L.K."/>
            <person name="Sengamalay N."/>
            <person name="Fraser C.M."/>
            <person name="Hine E."/>
            <person name="Shefchek K.A."/>
            <person name="Das S.P."/>
            <person name="Tettelin H."/>
        </authorList>
    </citation>
    <scope>NUCLEOTIDE SEQUENCE [LARGE SCALE GENOMIC DNA]</scope>
    <source>
        <strain evidence="1">4042</strain>
    </source>
</reference>
<dbReference type="EMBL" id="JAOB01000027">
    <property type="protein sequence ID" value="EUA65450.1"/>
    <property type="molecule type" value="Genomic_DNA"/>
</dbReference>
<organism evidence="1">
    <name type="scientific">Mycobacterium xenopi 4042</name>
    <dbReference type="NCBI Taxonomy" id="1299334"/>
    <lineage>
        <taxon>Bacteria</taxon>
        <taxon>Bacillati</taxon>
        <taxon>Actinomycetota</taxon>
        <taxon>Actinomycetes</taxon>
        <taxon>Mycobacteriales</taxon>
        <taxon>Mycobacteriaceae</taxon>
        <taxon>Mycobacterium</taxon>
    </lineage>
</organism>
<comment type="caution">
    <text evidence="1">The sequence shown here is derived from an EMBL/GenBank/DDBJ whole genome shotgun (WGS) entry which is preliminary data.</text>
</comment>
<evidence type="ECO:0000313" key="1">
    <source>
        <dbReference type="EMBL" id="EUA65450.1"/>
    </source>
</evidence>
<protein>
    <submittedName>
        <fullName evidence="1">Uncharacterized protein</fullName>
    </submittedName>
</protein>